<feature type="repeat" description="WD" evidence="3">
    <location>
        <begin position="1264"/>
        <end position="1305"/>
    </location>
</feature>
<dbReference type="Gene3D" id="3.40.50.10140">
    <property type="entry name" value="Toll/interleukin-1 receptor homology (TIR) domain"/>
    <property type="match status" value="2"/>
</dbReference>
<feature type="repeat" description="WD" evidence="3">
    <location>
        <begin position="1222"/>
        <end position="1263"/>
    </location>
</feature>
<dbReference type="PROSITE" id="PS50104">
    <property type="entry name" value="TIR"/>
    <property type="match status" value="2"/>
</dbReference>
<dbReference type="SUPFAM" id="SSF52540">
    <property type="entry name" value="P-loop containing nucleoside triphosphate hydrolases"/>
    <property type="match status" value="1"/>
</dbReference>
<dbReference type="EMBL" id="QEAP01000040">
    <property type="protein sequence ID" value="TPX76659.1"/>
    <property type="molecule type" value="Genomic_DNA"/>
</dbReference>
<dbReference type="PROSITE" id="PS00678">
    <property type="entry name" value="WD_REPEATS_1"/>
    <property type="match status" value="10"/>
</dbReference>
<dbReference type="InterPro" id="IPR000157">
    <property type="entry name" value="TIR_dom"/>
</dbReference>
<dbReference type="InterPro" id="IPR001660">
    <property type="entry name" value="SAM"/>
</dbReference>
<dbReference type="Pfam" id="PF24883">
    <property type="entry name" value="NPHP3_N"/>
    <property type="match status" value="3"/>
</dbReference>
<keyword evidence="2" id="KW-0677">Repeat</keyword>
<comment type="caution">
    <text evidence="6">The sequence shown here is derived from an EMBL/GenBank/DDBJ whole genome shotgun (WGS) entry which is preliminary data.</text>
</comment>
<dbReference type="PRINTS" id="PR00320">
    <property type="entry name" value="GPROTEINBRPT"/>
</dbReference>
<dbReference type="Gene3D" id="1.10.150.50">
    <property type="entry name" value="Transcription Factor, Ets-1"/>
    <property type="match status" value="1"/>
</dbReference>
<dbReference type="Pfam" id="PF00400">
    <property type="entry name" value="WD40"/>
    <property type="match status" value="10"/>
</dbReference>
<dbReference type="InterPro" id="IPR013761">
    <property type="entry name" value="SAM/pointed_sf"/>
</dbReference>
<dbReference type="GO" id="GO:0007165">
    <property type="term" value="P:signal transduction"/>
    <property type="evidence" value="ECO:0007669"/>
    <property type="project" value="InterPro"/>
</dbReference>
<dbReference type="InterPro" id="IPR007111">
    <property type="entry name" value="NACHT_NTPase"/>
</dbReference>
<dbReference type="CDD" id="cd00200">
    <property type="entry name" value="WD40"/>
    <property type="match status" value="2"/>
</dbReference>
<keyword evidence="1 3" id="KW-0853">WD repeat</keyword>
<evidence type="ECO:0000256" key="3">
    <source>
        <dbReference type="PROSITE-ProRule" id="PRU00221"/>
    </source>
</evidence>
<feature type="repeat" description="WD" evidence="3">
    <location>
        <begin position="1306"/>
        <end position="1339"/>
    </location>
</feature>
<dbReference type="STRING" id="246404.A0A507FJS8"/>
<feature type="domain" description="TIR" evidence="4">
    <location>
        <begin position="1513"/>
        <end position="1679"/>
    </location>
</feature>
<dbReference type="InterPro" id="IPR019775">
    <property type="entry name" value="WD40_repeat_CS"/>
</dbReference>
<feature type="repeat" description="WD" evidence="3">
    <location>
        <begin position="1054"/>
        <end position="1095"/>
    </location>
</feature>
<keyword evidence="7" id="KW-1185">Reference proteome</keyword>
<protein>
    <submittedName>
        <fullName evidence="6">Uncharacterized protein</fullName>
    </submittedName>
</protein>
<dbReference type="InterPro" id="IPR001680">
    <property type="entry name" value="WD40_rpt"/>
</dbReference>
<dbReference type="InterPro" id="IPR015943">
    <property type="entry name" value="WD40/YVTN_repeat-like_dom_sf"/>
</dbReference>
<dbReference type="PROSITE" id="PS50837">
    <property type="entry name" value="NACHT"/>
    <property type="match status" value="1"/>
</dbReference>
<dbReference type="PANTHER" id="PTHR19848:SF8">
    <property type="entry name" value="F-BOX AND WD REPEAT DOMAIN CONTAINING 7"/>
    <property type="match status" value="1"/>
</dbReference>
<organism evidence="6 7">
    <name type="scientific">Chytriomyces confervae</name>
    <dbReference type="NCBI Taxonomy" id="246404"/>
    <lineage>
        <taxon>Eukaryota</taxon>
        <taxon>Fungi</taxon>
        <taxon>Fungi incertae sedis</taxon>
        <taxon>Chytridiomycota</taxon>
        <taxon>Chytridiomycota incertae sedis</taxon>
        <taxon>Chytridiomycetes</taxon>
        <taxon>Chytridiales</taxon>
        <taxon>Chytriomycetaceae</taxon>
        <taxon>Chytriomyces</taxon>
    </lineage>
</organism>
<dbReference type="Gene3D" id="2.130.10.10">
    <property type="entry name" value="YVTN repeat-like/Quinoprotein amine dehydrogenase"/>
    <property type="match status" value="4"/>
</dbReference>
<dbReference type="PANTHER" id="PTHR19848">
    <property type="entry name" value="WD40 REPEAT PROTEIN"/>
    <property type="match status" value="1"/>
</dbReference>
<feature type="domain" description="TIR" evidence="4">
    <location>
        <begin position="120"/>
        <end position="275"/>
    </location>
</feature>
<dbReference type="Proteomes" id="UP000320333">
    <property type="component" value="Unassembled WGS sequence"/>
</dbReference>
<dbReference type="Gene3D" id="3.40.50.300">
    <property type="entry name" value="P-loop containing nucleotide triphosphate hydrolases"/>
    <property type="match status" value="2"/>
</dbReference>
<dbReference type="InterPro" id="IPR056884">
    <property type="entry name" value="NPHP3-like_N"/>
</dbReference>
<evidence type="ECO:0000256" key="1">
    <source>
        <dbReference type="ARBA" id="ARBA00022574"/>
    </source>
</evidence>
<feature type="repeat" description="WD" evidence="3">
    <location>
        <begin position="970"/>
        <end position="1011"/>
    </location>
</feature>
<feature type="repeat" description="WD" evidence="3">
    <location>
        <begin position="1138"/>
        <end position="1179"/>
    </location>
</feature>
<dbReference type="InterPro" id="IPR020472">
    <property type="entry name" value="WD40_PAC1"/>
</dbReference>
<feature type="repeat" description="WD" evidence="3">
    <location>
        <begin position="1012"/>
        <end position="1053"/>
    </location>
</feature>
<dbReference type="SUPFAM" id="SSF50978">
    <property type="entry name" value="WD40 repeat-like"/>
    <property type="match status" value="2"/>
</dbReference>
<evidence type="ECO:0000313" key="6">
    <source>
        <dbReference type="EMBL" id="TPX76659.1"/>
    </source>
</evidence>
<dbReference type="PROSITE" id="PS50082">
    <property type="entry name" value="WD_REPEATS_2"/>
    <property type="match status" value="10"/>
</dbReference>
<gene>
    <name evidence="6" type="ORF">CcCBS67573_g02081</name>
</gene>
<feature type="repeat" description="WD" evidence="3">
    <location>
        <begin position="928"/>
        <end position="969"/>
    </location>
</feature>
<feature type="repeat" description="WD" evidence="3">
    <location>
        <begin position="1180"/>
        <end position="1221"/>
    </location>
</feature>
<proteinExistence type="predicted"/>
<feature type="repeat" description="WD" evidence="3">
    <location>
        <begin position="1096"/>
        <end position="1137"/>
    </location>
</feature>
<accession>A0A507FJS8</accession>
<evidence type="ECO:0000259" key="4">
    <source>
        <dbReference type="PROSITE" id="PS50104"/>
    </source>
</evidence>
<dbReference type="OrthoDB" id="2161897at2759"/>
<evidence type="ECO:0000259" key="5">
    <source>
        <dbReference type="PROSITE" id="PS50837"/>
    </source>
</evidence>
<dbReference type="SUPFAM" id="SSF52200">
    <property type="entry name" value="Toll/Interleukin receptor TIR domain"/>
    <property type="match status" value="2"/>
</dbReference>
<sequence length="1836" mass="202744">MSSNADHVQSICNKQAPVDLASQENQEFDAFIEKYYLAKYKATLVENEVDTVNSVMMLTESQMDKIGLKVGAQNKIYDAQKKHAADVQTKSNTAATSWSHEVPRSNSGFSDSWVCANGFKEHDVFISYRVYSDNHTAVQLHSSLSTTKKNETPLHVYLDQRCLEDGKGWKDGFLNGLQNSKMVVILLSEEGLKRTARADAEPDNQLLEIELALQRLEEQKHAANPLSLLAVTMWSKVERDTYKKWFPNIAILPDAKHCHPSSPRQLTVQGIFKKLTDLQFVNVSDDEVRKQLAKDEKLVCSQLYGSNGSVNINLKEMNALQALLSPIDSASDQVALEKLYVDGTRTWLFDQVADWAKVSDPSNTMLWVNAVAGVGKSVAAAQIANQLDAKAQLVTAVFLKYNDARKSNARRILMTLAYGLSMWYAPFGRKLLQLGLTADNLEEKSIYELFDTLIVYPLKALGQYTPKEAVVIMIDGLDECTTRDTLMALLVSWMQSLKYKAPWLKLLLTSRPEKDIVKAFAGLPSKTVEPSSEENIRDLSIFIQHGLQPFSGLTEQEKGLAVEDLLAVPANDHAEESKTFVWINLILNTVKQQSAAEKVTLQLIQQVNRSARNVNALYALTFAKAKANLEVEYHQHLVTVVSAIATAQTLLTPSMIVELFFHNMEPGAARTVVRKCLSSISIVLDPAAQGIDSSGLLLGDSGVKFNHKSVSDYLLSVQSDMKPLHVASLFHLEFSRRCLDCILQQEVVVNICGIYNWHHQIPDLDKRVAEKISEVLSYSVLYWITHFLLGASAMDECPAGFENVLFSELCYASMEKLFKTHIFYWMECTSLKGEIKRVLQQIGMLRKWARNRAGVCNETKSLISDCYHFLREFADPIIKSAPQTYYSGFTFCPKETALYKAYANALSGVVPFDATPLEPTWGACEMTLDGHASRVTSVAVSEDGAWMVSGSHDNSVKVWDMTTGAVRYTLEGHSETVTSVAVSSDCAWILSGSMDNTVKVWDIMTGEIRCTLEGHSGGVLSVAVSSDCAWILSGSLDNTVKVWDMATGAVKHTLKGHTDLVNSVAVSNDCAWIVSGSMDKTVKVWDMSTGAVKHTLEGHTDLVTSVTVSSDCVWIVSGSYDNTVKVWDMKTGSLRHILEGHTDWVESVAVSADCVWVVSGSCDQTVKVWDMMTGATRHTLDGHTDWVSSVAVSSDGAWIVSGSRDSSVKVWDVTENPLSCTLKGHTSEVMSLAVSNDCTWIVSGSCDNSVKVWDMKTGSLRHTLEGHSADVNSVAVSRDCAWIVSGSSDKKVKVWNMKTGAVRHTMEGHTGGVLSVAVSHDCAWIVSGSMDNTVKVWDMMTDLFPKADRKNKLPDPNHLRANAPDANHLRANAPEASHATANATDAHPPATAAAEQVRVDHVSLARKEFDAFIVTYDLHSCKATLLDNKFTTVNSILLLTDDQMKEMGLKLGAQNKIRYAQKDHAAAPAQKEYAAGHVQTISNITAESTNHLLETPYNTPFYSESWACSNGHKNHDVFISYCVSSEKHTAVNLHSALSTTKLKETPLHIYLDQRCLENGKSWENGFLNGLRNSKLVVLLLSEEGLKQTTKADIVADNQLLELMKGLSAGKLVPDMKEQLTKTEKVLSIPEYGSNGPVKINGKENKALKALLCPIDSTSDRVALEDLYVEGTWTWLFNQVSEWANKSDPSHTVLWVNAVAGVGKSVAAAQIANHLTANAQLVAARLLAKQWTADVMQEKSIPELFAMLIKDPLEALGQYKPTEAVVILVDGLDECSPRDELMGLLVSWMQSLKEKTPWLKLLLTSMPEKDIVKAFYGLPTKTIEPSSEDVLMFRDWC</sequence>
<evidence type="ECO:0000313" key="7">
    <source>
        <dbReference type="Proteomes" id="UP000320333"/>
    </source>
</evidence>
<evidence type="ECO:0000256" key="2">
    <source>
        <dbReference type="ARBA" id="ARBA00022737"/>
    </source>
</evidence>
<dbReference type="SMART" id="SM00320">
    <property type="entry name" value="WD40"/>
    <property type="match status" value="10"/>
</dbReference>
<dbReference type="InterPro" id="IPR036322">
    <property type="entry name" value="WD40_repeat_dom_sf"/>
</dbReference>
<feature type="domain" description="NACHT" evidence="5">
    <location>
        <begin position="364"/>
        <end position="512"/>
    </location>
</feature>
<name>A0A507FJS8_9FUNG</name>
<dbReference type="SMART" id="SM00454">
    <property type="entry name" value="SAM"/>
    <property type="match status" value="2"/>
</dbReference>
<dbReference type="PROSITE" id="PS50294">
    <property type="entry name" value="WD_REPEATS_REGION"/>
    <property type="match status" value="10"/>
</dbReference>
<dbReference type="InterPro" id="IPR035897">
    <property type="entry name" value="Toll_tir_struct_dom_sf"/>
</dbReference>
<reference evidence="6 7" key="1">
    <citation type="journal article" date="2019" name="Sci. Rep.">
        <title>Comparative genomics of chytrid fungi reveal insights into the obligate biotrophic and pathogenic lifestyle of Synchytrium endobioticum.</title>
        <authorList>
            <person name="van de Vossenberg B.T.L.H."/>
            <person name="Warris S."/>
            <person name="Nguyen H.D.T."/>
            <person name="van Gent-Pelzer M.P.E."/>
            <person name="Joly D.L."/>
            <person name="van de Geest H.C."/>
            <person name="Bonants P.J.M."/>
            <person name="Smith D.S."/>
            <person name="Levesque C.A."/>
            <person name="van der Lee T.A.J."/>
        </authorList>
    </citation>
    <scope>NUCLEOTIDE SEQUENCE [LARGE SCALE GENOMIC DNA]</scope>
    <source>
        <strain evidence="6 7">CBS 675.73</strain>
    </source>
</reference>
<dbReference type="InterPro" id="IPR027417">
    <property type="entry name" value="P-loop_NTPase"/>
</dbReference>